<evidence type="ECO:0000313" key="1">
    <source>
        <dbReference type="EMBL" id="GAI01757.1"/>
    </source>
</evidence>
<organism evidence="1">
    <name type="scientific">marine sediment metagenome</name>
    <dbReference type="NCBI Taxonomy" id="412755"/>
    <lineage>
        <taxon>unclassified sequences</taxon>
        <taxon>metagenomes</taxon>
        <taxon>ecological metagenomes</taxon>
    </lineage>
</organism>
<gene>
    <name evidence="1" type="ORF">S06H3_02507</name>
</gene>
<comment type="caution">
    <text evidence="1">The sequence shown here is derived from an EMBL/GenBank/DDBJ whole genome shotgun (WGS) entry which is preliminary data.</text>
</comment>
<proteinExistence type="predicted"/>
<reference evidence="1" key="1">
    <citation type="journal article" date="2014" name="Front. Microbiol.">
        <title>High frequency of phylogenetically diverse reductive dehalogenase-homologous genes in deep subseafloor sedimentary metagenomes.</title>
        <authorList>
            <person name="Kawai M."/>
            <person name="Futagami T."/>
            <person name="Toyoda A."/>
            <person name="Takaki Y."/>
            <person name="Nishi S."/>
            <person name="Hori S."/>
            <person name="Arai W."/>
            <person name="Tsubouchi T."/>
            <person name="Morono Y."/>
            <person name="Uchiyama I."/>
            <person name="Ito T."/>
            <person name="Fujiyama A."/>
            <person name="Inagaki F."/>
            <person name="Takami H."/>
        </authorList>
    </citation>
    <scope>NUCLEOTIDE SEQUENCE</scope>
    <source>
        <strain evidence="1">Expedition CK06-06</strain>
    </source>
</reference>
<dbReference type="AlphaFoldDB" id="X1K406"/>
<accession>X1K406</accession>
<protein>
    <submittedName>
        <fullName evidence="1">Uncharacterized protein</fullName>
    </submittedName>
</protein>
<dbReference type="EMBL" id="BARV01000743">
    <property type="protein sequence ID" value="GAI01757.1"/>
    <property type="molecule type" value="Genomic_DNA"/>
</dbReference>
<sequence length="70" mass="8049">MNENAGEKKSEKTESVSKGKYTELELRARGVGKFKETKTHDWATKLSTYHDEEVKRAYLAIKRSLDLLCT</sequence>
<feature type="non-terminal residue" evidence="1">
    <location>
        <position position="70"/>
    </location>
</feature>
<name>X1K406_9ZZZZ</name>